<keyword evidence="5 7" id="KW-1133">Transmembrane helix</keyword>
<comment type="subunit">
    <text evidence="7">Forms a complex with DabA.</text>
</comment>
<feature type="transmembrane region" description="Helical" evidence="7">
    <location>
        <begin position="303"/>
        <end position="328"/>
    </location>
</feature>
<comment type="subcellular location">
    <subcellularLocation>
        <location evidence="7">Cell membrane</location>
        <topology evidence="7">Multi-pass membrane protein</topology>
    </subcellularLocation>
    <subcellularLocation>
        <location evidence="1">Endomembrane system</location>
        <topology evidence="1">Multi-pass membrane protein</topology>
    </subcellularLocation>
    <subcellularLocation>
        <location evidence="8">Membrane</location>
        <topology evidence="8">Multi-pass membrane protein</topology>
    </subcellularLocation>
</comment>
<feature type="transmembrane region" description="Helical" evidence="7">
    <location>
        <begin position="460"/>
        <end position="479"/>
    </location>
</feature>
<dbReference type="AlphaFoldDB" id="A0A0K1PJT3"/>
<feature type="transmembrane region" description="Helical" evidence="7">
    <location>
        <begin position="340"/>
        <end position="359"/>
    </location>
</feature>
<dbReference type="GO" id="GO:0003954">
    <property type="term" value="F:NADH dehydrogenase activity"/>
    <property type="evidence" value="ECO:0007669"/>
    <property type="project" value="TreeGrafter"/>
</dbReference>
<keyword evidence="3 7" id="KW-1003">Cell membrane</keyword>
<comment type="function">
    <text evidence="7">Part of an energy-coupled inorganic carbon pump.</text>
</comment>
<organism evidence="10 11">
    <name type="scientific">Labilithrix luteola</name>
    <dbReference type="NCBI Taxonomy" id="1391654"/>
    <lineage>
        <taxon>Bacteria</taxon>
        <taxon>Pseudomonadati</taxon>
        <taxon>Myxococcota</taxon>
        <taxon>Polyangia</taxon>
        <taxon>Polyangiales</taxon>
        <taxon>Labilitrichaceae</taxon>
        <taxon>Labilithrix</taxon>
    </lineage>
</organism>
<dbReference type="OrthoDB" id="9805769at2"/>
<name>A0A0K1PJT3_9BACT</name>
<dbReference type="InterPro" id="IPR003945">
    <property type="entry name" value="NU5C-like"/>
</dbReference>
<gene>
    <name evidence="7" type="primary">dabB</name>
    <name evidence="10" type="ORF">AKJ09_00335</name>
</gene>
<keyword evidence="6 7" id="KW-0472">Membrane</keyword>
<dbReference type="PANTHER" id="PTHR42829">
    <property type="entry name" value="NADH-UBIQUINONE OXIDOREDUCTASE CHAIN 5"/>
    <property type="match status" value="1"/>
</dbReference>
<evidence type="ECO:0000256" key="6">
    <source>
        <dbReference type="ARBA" id="ARBA00023136"/>
    </source>
</evidence>
<evidence type="ECO:0000256" key="5">
    <source>
        <dbReference type="ARBA" id="ARBA00022989"/>
    </source>
</evidence>
<feature type="transmembrane region" description="Helical" evidence="7">
    <location>
        <begin position="426"/>
        <end position="445"/>
    </location>
</feature>
<evidence type="ECO:0000256" key="8">
    <source>
        <dbReference type="RuleBase" id="RU000320"/>
    </source>
</evidence>
<feature type="domain" description="NADH:quinone oxidoreductase/Mrp antiporter transmembrane" evidence="9">
    <location>
        <begin position="132"/>
        <end position="352"/>
    </location>
</feature>
<evidence type="ECO:0000313" key="10">
    <source>
        <dbReference type="EMBL" id="AKU93671.1"/>
    </source>
</evidence>
<dbReference type="PATRIC" id="fig|1391654.3.peg.353"/>
<keyword evidence="2 7" id="KW-0813">Transport</keyword>
<feature type="transmembrane region" description="Helical" evidence="7">
    <location>
        <begin position="170"/>
        <end position="188"/>
    </location>
</feature>
<dbReference type="NCBIfam" id="NF006029">
    <property type="entry name" value="PRK08168.1"/>
    <property type="match status" value="1"/>
</dbReference>
<dbReference type="PRINTS" id="PR01434">
    <property type="entry name" value="NADHDHGNASE5"/>
</dbReference>
<reference evidence="10 11" key="1">
    <citation type="submission" date="2015-08" db="EMBL/GenBank/DDBJ databases">
        <authorList>
            <person name="Babu N.S."/>
            <person name="Beckwith C.J."/>
            <person name="Beseler K.G."/>
            <person name="Brison A."/>
            <person name="Carone J.V."/>
            <person name="Caskin T.P."/>
            <person name="Diamond M."/>
            <person name="Durham M.E."/>
            <person name="Foxe J.M."/>
            <person name="Go M."/>
            <person name="Henderson B.A."/>
            <person name="Jones I.B."/>
            <person name="McGettigan J.A."/>
            <person name="Micheletti S.J."/>
            <person name="Nasrallah M.E."/>
            <person name="Ortiz D."/>
            <person name="Piller C.R."/>
            <person name="Privatt S.R."/>
            <person name="Schneider S.L."/>
            <person name="Sharp S."/>
            <person name="Smith T.C."/>
            <person name="Stanton J.D."/>
            <person name="Ullery H.E."/>
            <person name="Wilson R.J."/>
            <person name="Serrano M.G."/>
            <person name="Buck G."/>
            <person name="Lee V."/>
            <person name="Wang Y."/>
            <person name="Carvalho R."/>
            <person name="Voegtly L."/>
            <person name="Shi R."/>
            <person name="Duckworth R."/>
            <person name="Johnson A."/>
            <person name="Loviza R."/>
            <person name="Walstead R."/>
            <person name="Shah Z."/>
            <person name="Kiflezghi M."/>
            <person name="Wade K."/>
            <person name="Ball S.L."/>
            <person name="Bradley K.W."/>
            <person name="Asai D.J."/>
            <person name="Bowman C.A."/>
            <person name="Russell D.A."/>
            <person name="Pope W.H."/>
            <person name="Jacobs-Sera D."/>
            <person name="Hendrix R.W."/>
            <person name="Hatfull G.F."/>
        </authorList>
    </citation>
    <scope>NUCLEOTIDE SEQUENCE [LARGE SCALE GENOMIC DNA]</scope>
    <source>
        <strain evidence="10 11">DSM 27648</strain>
    </source>
</reference>
<evidence type="ECO:0000256" key="4">
    <source>
        <dbReference type="ARBA" id="ARBA00022692"/>
    </source>
</evidence>
<comment type="similarity">
    <text evidence="7">Belongs to the inorganic carbon transporter (TC 9.A.2) DabB family.</text>
</comment>
<dbReference type="GO" id="GO:0015990">
    <property type="term" value="P:electron transport coupled proton transport"/>
    <property type="evidence" value="ECO:0007669"/>
    <property type="project" value="TreeGrafter"/>
</dbReference>
<evidence type="ECO:0000256" key="3">
    <source>
        <dbReference type="ARBA" id="ARBA00022475"/>
    </source>
</evidence>
<dbReference type="HAMAP" id="MF_00862">
    <property type="entry name" value="DabB"/>
    <property type="match status" value="1"/>
</dbReference>
<dbReference type="Pfam" id="PF00361">
    <property type="entry name" value="Proton_antipo_M"/>
    <property type="match status" value="1"/>
</dbReference>
<dbReference type="Proteomes" id="UP000064967">
    <property type="component" value="Chromosome"/>
</dbReference>
<feature type="transmembrane region" description="Helical" evidence="7">
    <location>
        <begin position="34"/>
        <end position="57"/>
    </location>
</feature>
<dbReference type="STRING" id="1391654.AKJ09_00335"/>
<feature type="transmembrane region" description="Helical" evidence="7">
    <location>
        <begin position="208"/>
        <end position="226"/>
    </location>
</feature>
<dbReference type="InterPro" id="IPR001750">
    <property type="entry name" value="ND/Mrp_TM"/>
</dbReference>
<feature type="transmembrane region" description="Helical" evidence="7">
    <location>
        <begin position="366"/>
        <end position="388"/>
    </location>
</feature>
<feature type="transmembrane region" description="Helical" evidence="7">
    <location>
        <begin position="119"/>
        <end position="149"/>
    </location>
</feature>
<evidence type="ECO:0000259" key="9">
    <source>
        <dbReference type="Pfam" id="PF00361"/>
    </source>
</evidence>
<dbReference type="InterPro" id="IPR046396">
    <property type="entry name" value="Transporter_DabB"/>
</dbReference>
<dbReference type="KEGG" id="llu:AKJ09_00335"/>
<feature type="transmembrane region" description="Helical" evidence="7">
    <location>
        <begin position="270"/>
        <end position="291"/>
    </location>
</feature>
<feature type="transmembrane region" description="Helical" evidence="7">
    <location>
        <begin position="77"/>
        <end position="99"/>
    </location>
</feature>
<accession>A0A0K1PJT3</accession>
<dbReference type="GO" id="GO:0012505">
    <property type="term" value="C:endomembrane system"/>
    <property type="evidence" value="ECO:0007669"/>
    <property type="project" value="UniProtKB-SubCell"/>
</dbReference>
<dbReference type="GO" id="GO:0042773">
    <property type="term" value="P:ATP synthesis coupled electron transport"/>
    <property type="evidence" value="ECO:0007669"/>
    <property type="project" value="InterPro"/>
</dbReference>
<evidence type="ECO:0000256" key="2">
    <source>
        <dbReference type="ARBA" id="ARBA00022448"/>
    </source>
</evidence>
<dbReference type="PANTHER" id="PTHR42829:SF1">
    <property type="entry name" value="INORGANIC CARBON TRANSPORTER SUBUNIT DABB-RELATED"/>
    <property type="match status" value="1"/>
</dbReference>
<proteinExistence type="inferred from homology"/>
<evidence type="ECO:0000256" key="7">
    <source>
        <dbReference type="HAMAP-Rule" id="MF_00862"/>
    </source>
</evidence>
<evidence type="ECO:0000313" key="11">
    <source>
        <dbReference type="Proteomes" id="UP000064967"/>
    </source>
</evidence>
<feature type="transmembrane region" description="Helical" evidence="7">
    <location>
        <begin position="247"/>
        <end position="264"/>
    </location>
</feature>
<keyword evidence="11" id="KW-1185">Reference proteome</keyword>
<evidence type="ECO:0000256" key="1">
    <source>
        <dbReference type="ARBA" id="ARBA00004127"/>
    </source>
</evidence>
<sequence>MVAYYLLQASLVVACLIPSSLVLSALFVSRRSPFGAASLTTLLTVGLSVLAVGLRALVPIVDDGTAATSIGSTMRGLVQLGFVSSAMLLLVCALAVVVVRYSRTYLAAEGGLVRYARSLLLTLASVTVLVISNHLGLLIAAWLGAGIGLHQLLTFYRTRRQAIIVAHKKFLLSRIADIAFFASLVLVQHGVGSLHIDVVNDYAREHGALSPTLHLATLLLVFGVLLKTAQLPFHGWMQQVMEAPTPVSALLHAGIVNIGGFVMIRLAPLMAYATIAQAVLVVVGLLTAIVGSLVMTTRVSIKLVLAWSTIAQMGFMLVQCGLGVWHLALLHLLTHSLYKAHSFLSSGGAVETWRGASLVKPVKPSLVYVAAGAAILCLGAAPLCAAFVMSPLHASASLGPLALALGLSFVPMIAKALASGRRAFKQAALFTVGATAAYFALHAIFEEIMPPVDLGASSTFGWTFVVVGLVVLFIAQTILQTNPTGRVARFLHPHLRGGLYLDEWFTRMSFRLWPPQLERLPAVSRRSSAEMHPEVR</sequence>
<keyword evidence="4 7" id="KW-0812">Transmembrane</keyword>
<dbReference type="EMBL" id="CP012333">
    <property type="protein sequence ID" value="AKU93671.1"/>
    <property type="molecule type" value="Genomic_DNA"/>
</dbReference>
<dbReference type="GO" id="GO:0008137">
    <property type="term" value="F:NADH dehydrogenase (ubiquinone) activity"/>
    <property type="evidence" value="ECO:0007669"/>
    <property type="project" value="InterPro"/>
</dbReference>
<dbReference type="GO" id="GO:0005886">
    <property type="term" value="C:plasma membrane"/>
    <property type="evidence" value="ECO:0007669"/>
    <property type="project" value="UniProtKB-SubCell"/>
</dbReference>
<protein>
    <recommendedName>
        <fullName evidence="7">Probable inorganic carbon transporter subunit DabB</fullName>
    </recommendedName>
</protein>
<dbReference type="RefSeq" id="WP_146645390.1">
    <property type="nucleotide sequence ID" value="NZ_CP012333.1"/>
</dbReference>
<feature type="transmembrane region" description="Helical" evidence="7">
    <location>
        <begin position="394"/>
        <end position="414"/>
    </location>
</feature>